<reference evidence="1 2" key="2">
    <citation type="journal article" date="2022" name="Mol. Ecol. Resour.">
        <title>The genomes of chicory, endive, great burdock and yacon provide insights into Asteraceae paleo-polyploidization history and plant inulin production.</title>
        <authorList>
            <person name="Fan W."/>
            <person name="Wang S."/>
            <person name="Wang H."/>
            <person name="Wang A."/>
            <person name="Jiang F."/>
            <person name="Liu H."/>
            <person name="Zhao H."/>
            <person name="Xu D."/>
            <person name="Zhang Y."/>
        </authorList>
    </citation>
    <scope>NUCLEOTIDE SEQUENCE [LARGE SCALE GENOMIC DNA]</scope>
    <source>
        <strain evidence="2">cv. Yunnan</strain>
        <tissue evidence="1">Leaves</tissue>
    </source>
</reference>
<evidence type="ECO:0000313" key="2">
    <source>
        <dbReference type="Proteomes" id="UP001056120"/>
    </source>
</evidence>
<dbReference type="EMBL" id="CM042019">
    <property type="protein sequence ID" value="KAI3824979.1"/>
    <property type="molecule type" value="Genomic_DNA"/>
</dbReference>
<comment type="caution">
    <text evidence="1">The sequence shown here is derived from an EMBL/GenBank/DDBJ whole genome shotgun (WGS) entry which is preliminary data.</text>
</comment>
<accession>A0ACB9JY82</accession>
<gene>
    <name evidence="1" type="ORF">L1987_06453</name>
</gene>
<keyword evidence="2" id="KW-1185">Reference proteome</keyword>
<evidence type="ECO:0000313" key="1">
    <source>
        <dbReference type="EMBL" id="KAI3824979.1"/>
    </source>
</evidence>
<dbReference type="Proteomes" id="UP001056120">
    <property type="component" value="Linkage Group LG02"/>
</dbReference>
<protein>
    <submittedName>
        <fullName evidence="1">Uncharacterized protein</fullName>
    </submittedName>
</protein>
<sequence>MLFVSPLKSQSHVQREYICVHFLLLTLKTFFPRLPLRASISLSIETRRRRKKRDERERPSSPSDCRCRRSSSSSQSQDRPTFNKP</sequence>
<reference evidence="2" key="1">
    <citation type="journal article" date="2022" name="Mol. Ecol. Resour.">
        <title>The genomes of chicory, endive, great burdock and yacon provide insights into Asteraceae palaeo-polyploidization history and plant inulin production.</title>
        <authorList>
            <person name="Fan W."/>
            <person name="Wang S."/>
            <person name="Wang H."/>
            <person name="Wang A."/>
            <person name="Jiang F."/>
            <person name="Liu H."/>
            <person name="Zhao H."/>
            <person name="Xu D."/>
            <person name="Zhang Y."/>
        </authorList>
    </citation>
    <scope>NUCLEOTIDE SEQUENCE [LARGE SCALE GENOMIC DNA]</scope>
    <source>
        <strain evidence="2">cv. Yunnan</strain>
    </source>
</reference>
<proteinExistence type="predicted"/>
<name>A0ACB9JY82_9ASTR</name>
<organism evidence="1 2">
    <name type="scientific">Smallanthus sonchifolius</name>
    <dbReference type="NCBI Taxonomy" id="185202"/>
    <lineage>
        <taxon>Eukaryota</taxon>
        <taxon>Viridiplantae</taxon>
        <taxon>Streptophyta</taxon>
        <taxon>Embryophyta</taxon>
        <taxon>Tracheophyta</taxon>
        <taxon>Spermatophyta</taxon>
        <taxon>Magnoliopsida</taxon>
        <taxon>eudicotyledons</taxon>
        <taxon>Gunneridae</taxon>
        <taxon>Pentapetalae</taxon>
        <taxon>asterids</taxon>
        <taxon>campanulids</taxon>
        <taxon>Asterales</taxon>
        <taxon>Asteraceae</taxon>
        <taxon>Asteroideae</taxon>
        <taxon>Heliantheae alliance</taxon>
        <taxon>Millerieae</taxon>
        <taxon>Smallanthus</taxon>
    </lineage>
</organism>